<reference evidence="2" key="1">
    <citation type="journal article" date="2019" name="Int. J. Syst. Evol. Microbiol.">
        <title>The Global Catalogue of Microorganisms (GCM) 10K type strain sequencing project: providing services to taxonomists for standard genome sequencing and annotation.</title>
        <authorList>
            <consortium name="The Broad Institute Genomics Platform"/>
            <consortium name="The Broad Institute Genome Sequencing Center for Infectious Disease"/>
            <person name="Wu L."/>
            <person name="Ma J."/>
        </authorList>
    </citation>
    <scope>NUCLEOTIDE SEQUENCE [LARGE SCALE GENOMIC DNA]</scope>
    <source>
        <strain evidence="2">JCM 17441</strain>
    </source>
</reference>
<keyword evidence="2" id="KW-1185">Reference proteome</keyword>
<gene>
    <name evidence="1" type="ORF">GCM10022255_109890</name>
</gene>
<evidence type="ECO:0000313" key="1">
    <source>
        <dbReference type="EMBL" id="GAA4263628.1"/>
    </source>
</evidence>
<dbReference type="Proteomes" id="UP001500620">
    <property type="component" value="Unassembled WGS sequence"/>
</dbReference>
<accession>A0ABP8DUG1</accession>
<comment type="caution">
    <text evidence="1">The sequence shown here is derived from an EMBL/GenBank/DDBJ whole genome shotgun (WGS) entry which is preliminary data.</text>
</comment>
<proteinExistence type="predicted"/>
<name>A0ABP8DUG1_9ACTN</name>
<evidence type="ECO:0000313" key="2">
    <source>
        <dbReference type="Proteomes" id="UP001500620"/>
    </source>
</evidence>
<organism evidence="1 2">
    <name type="scientific">Dactylosporangium darangshiense</name>
    <dbReference type="NCBI Taxonomy" id="579108"/>
    <lineage>
        <taxon>Bacteria</taxon>
        <taxon>Bacillati</taxon>
        <taxon>Actinomycetota</taxon>
        <taxon>Actinomycetes</taxon>
        <taxon>Micromonosporales</taxon>
        <taxon>Micromonosporaceae</taxon>
        <taxon>Dactylosporangium</taxon>
    </lineage>
</organism>
<protein>
    <submittedName>
        <fullName evidence="1">Uncharacterized protein</fullName>
    </submittedName>
</protein>
<dbReference type="EMBL" id="BAABAT010000075">
    <property type="protein sequence ID" value="GAA4263628.1"/>
    <property type="molecule type" value="Genomic_DNA"/>
</dbReference>
<sequence>MELVTTPTAGRWALARKVVEAFLLAADGSPNADVTSPTVRGYLVVTRRDTGQTLLRTPAWTDGTLADQVRYQLDVLTVREFLQRWKIDPNGAPA</sequence>